<dbReference type="OrthoDB" id="2200301at2"/>
<dbReference type="GO" id="GO:0005886">
    <property type="term" value="C:plasma membrane"/>
    <property type="evidence" value="ECO:0007669"/>
    <property type="project" value="UniProtKB-SubCell"/>
</dbReference>
<dbReference type="Proteomes" id="UP000245711">
    <property type="component" value="Chromosome"/>
</dbReference>
<dbReference type="RefSeq" id="WP_109330558.1">
    <property type="nucleotide sequence ID" value="NZ_CP021354.1"/>
</dbReference>
<evidence type="ECO:0000256" key="6">
    <source>
        <dbReference type="ARBA" id="ARBA00022927"/>
    </source>
</evidence>
<evidence type="ECO:0000256" key="5">
    <source>
        <dbReference type="ARBA" id="ARBA00022692"/>
    </source>
</evidence>
<evidence type="ECO:0000256" key="3">
    <source>
        <dbReference type="ARBA" id="ARBA00022448"/>
    </source>
</evidence>
<keyword evidence="8" id="KW-0811">Translocation</keyword>
<dbReference type="GO" id="GO:0015031">
    <property type="term" value="P:protein transport"/>
    <property type="evidence" value="ECO:0007669"/>
    <property type="project" value="UniProtKB-KW"/>
</dbReference>
<organism evidence="11 12">
    <name type="scientific">Rhodococcus oxybenzonivorans</name>
    <dbReference type="NCBI Taxonomy" id="1990687"/>
    <lineage>
        <taxon>Bacteria</taxon>
        <taxon>Bacillati</taxon>
        <taxon>Actinomycetota</taxon>
        <taxon>Actinomycetes</taxon>
        <taxon>Mycobacteriales</taxon>
        <taxon>Nocardiaceae</taxon>
        <taxon>Rhodococcus</taxon>
    </lineage>
</organism>
<evidence type="ECO:0000256" key="8">
    <source>
        <dbReference type="ARBA" id="ARBA00023010"/>
    </source>
</evidence>
<dbReference type="PANTHER" id="PTHR33909">
    <property type="entry name" value="SEC TRANSLOCON ACCESSORY COMPLEX SUBUNIT YAJC"/>
    <property type="match status" value="1"/>
</dbReference>
<dbReference type="EMBL" id="CP021354">
    <property type="protein sequence ID" value="AWK72973.1"/>
    <property type="molecule type" value="Genomic_DNA"/>
</dbReference>
<evidence type="ECO:0000256" key="7">
    <source>
        <dbReference type="ARBA" id="ARBA00022989"/>
    </source>
</evidence>
<gene>
    <name evidence="11" type="ORF">CBI38_16840</name>
</gene>
<dbReference type="PANTHER" id="PTHR33909:SF1">
    <property type="entry name" value="SEC TRANSLOCON ACCESSORY COMPLEX SUBUNIT YAJC"/>
    <property type="match status" value="1"/>
</dbReference>
<proteinExistence type="inferred from homology"/>
<evidence type="ECO:0000256" key="9">
    <source>
        <dbReference type="ARBA" id="ARBA00023136"/>
    </source>
</evidence>
<sequence>MDFLFPLLILALLVPMFLGIRRQKKEMAKTTALQESLSVGDRILTTAGLHGTIVAMNDDTVDLEIAPGVITTWSRLVIREQIVDSPIEPGEPASDAAPDDHENGGDTAPRLTKD</sequence>
<dbReference type="SMART" id="SM01323">
    <property type="entry name" value="YajC"/>
    <property type="match status" value="1"/>
</dbReference>
<comment type="similarity">
    <text evidence="2">Belongs to the YajC family.</text>
</comment>
<feature type="region of interest" description="Disordered" evidence="10">
    <location>
        <begin position="84"/>
        <end position="114"/>
    </location>
</feature>
<name>A0A2S2BWK6_9NOCA</name>
<evidence type="ECO:0000256" key="1">
    <source>
        <dbReference type="ARBA" id="ARBA00004162"/>
    </source>
</evidence>
<evidence type="ECO:0000256" key="10">
    <source>
        <dbReference type="SAM" id="MobiDB-lite"/>
    </source>
</evidence>
<accession>A0A2S2BWK6</accession>
<keyword evidence="5" id="KW-0812">Transmembrane</keyword>
<keyword evidence="12" id="KW-1185">Reference proteome</keyword>
<keyword evidence="6" id="KW-0653">Protein transport</keyword>
<protein>
    <submittedName>
        <fullName evidence="11">Preprotein translocase subunit YajC</fullName>
    </submittedName>
</protein>
<dbReference type="AlphaFoldDB" id="A0A2S2BWK6"/>
<dbReference type="InterPro" id="IPR003849">
    <property type="entry name" value="Preprotein_translocase_YajC"/>
</dbReference>
<keyword evidence="3" id="KW-0813">Transport</keyword>
<dbReference type="KEGG" id="roz:CBI38_16840"/>
<evidence type="ECO:0000313" key="11">
    <source>
        <dbReference type="EMBL" id="AWK72973.1"/>
    </source>
</evidence>
<comment type="subcellular location">
    <subcellularLocation>
        <location evidence="1">Cell membrane</location>
        <topology evidence="1">Single-pass membrane protein</topology>
    </subcellularLocation>
</comment>
<dbReference type="NCBIfam" id="TIGR00739">
    <property type="entry name" value="yajC"/>
    <property type="match status" value="1"/>
</dbReference>
<keyword evidence="7" id="KW-1133">Transmembrane helix</keyword>
<dbReference type="Pfam" id="PF02699">
    <property type="entry name" value="YajC"/>
    <property type="match status" value="1"/>
</dbReference>
<keyword evidence="9" id="KW-0472">Membrane</keyword>
<evidence type="ECO:0000256" key="4">
    <source>
        <dbReference type="ARBA" id="ARBA00022475"/>
    </source>
</evidence>
<keyword evidence="4" id="KW-1003">Cell membrane</keyword>
<reference evidence="11 12" key="1">
    <citation type="submission" date="2017-05" db="EMBL/GenBank/DDBJ databases">
        <title>Isolation of Rhodococcus sp. S2-17 biodegrading of BP-3.</title>
        <authorList>
            <person name="Lee Y."/>
            <person name="Kim K.H."/>
            <person name="Chun B.H."/>
            <person name="Jung H.S."/>
            <person name="Jeon C.O."/>
        </authorList>
    </citation>
    <scope>NUCLEOTIDE SEQUENCE [LARGE SCALE GENOMIC DNA]</scope>
    <source>
        <strain evidence="11 12">S2-17</strain>
    </source>
</reference>
<evidence type="ECO:0000313" key="12">
    <source>
        <dbReference type="Proteomes" id="UP000245711"/>
    </source>
</evidence>
<evidence type="ECO:0000256" key="2">
    <source>
        <dbReference type="ARBA" id="ARBA00006742"/>
    </source>
</evidence>